<evidence type="ECO:0000259" key="5">
    <source>
        <dbReference type="Pfam" id="PF02875"/>
    </source>
</evidence>
<dbReference type="InterPro" id="IPR036615">
    <property type="entry name" value="Mur_ligase_C_dom_sf"/>
</dbReference>
<dbReference type="GO" id="GO:0016881">
    <property type="term" value="F:acid-amino acid ligase activity"/>
    <property type="evidence" value="ECO:0007669"/>
    <property type="project" value="InterPro"/>
</dbReference>
<dbReference type="RefSeq" id="WP_160624384.1">
    <property type="nucleotide sequence ID" value="NZ_WUUQ01000001.1"/>
</dbReference>
<sequence>MSKVILFVSIYCFELVSIKHALHILQQNRYNLRRYIDWCAKRIKSSNVSFALMIWFIPCLGIAMMNRTSIMMTLMTLLMLVYSYVLYQADHRHTAILPLVWTARIKRLSLMMSLLTWGWLYLLYRLLGIRAFICLACLQFFSPWLLILPSQWLMMPIEQGIRKWYVRDAKRIMQKYSNQMRIGITGSYGKTSVKNIMYHVLSEQFYCFKTPKSYNNLMGITRSIREQLKPVHQAFICEMGADHIHEITRLAEFVKPRIGVVSAVGPQHLQTFHSIDNILQEKMQLIEHLPKDGLGVINMDNDYIRNYEIKNTCKIIRYGIHQKDADLRAYNIISDAGGTTFQVDASGESYTFHTILLGEHNVLNILASLAVGWYMNIPWKAMQQAVERVPFIEHRLELNHQYPFTMIDNSYNSNPVSARLALGVLAQMPGRHILITPGFIDLGSVENEENRQFGEVIPQYADEVILVGEQQTRYIYKGLLRTEMDQSRIHVVKMTKDALALCRKIAAPSDTVLIENDLPDAFNH</sequence>
<feature type="transmembrane region" description="Helical" evidence="4">
    <location>
        <begin position="130"/>
        <end position="148"/>
    </location>
</feature>
<feature type="transmembrane region" description="Helical" evidence="4">
    <location>
        <begin position="46"/>
        <end position="64"/>
    </location>
</feature>
<keyword evidence="4" id="KW-0472">Membrane</keyword>
<dbReference type="InterPro" id="IPR036565">
    <property type="entry name" value="Mur-like_cat_sf"/>
</dbReference>
<dbReference type="Gene3D" id="3.90.190.20">
    <property type="entry name" value="Mur ligase, C-terminal domain"/>
    <property type="match status" value="1"/>
</dbReference>
<evidence type="ECO:0000256" key="2">
    <source>
        <dbReference type="ARBA" id="ARBA00022741"/>
    </source>
</evidence>
<keyword evidence="1 7" id="KW-0436">Ligase</keyword>
<accession>A0A6N8U423</accession>
<feature type="transmembrane region" description="Helical" evidence="4">
    <location>
        <begin position="6"/>
        <end position="25"/>
    </location>
</feature>
<organism evidence="7 8">
    <name type="scientific">Copranaerobaculum intestinale</name>
    <dbReference type="NCBI Taxonomy" id="2692629"/>
    <lineage>
        <taxon>Bacteria</taxon>
        <taxon>Bacillati</taxon>
        <taxon>Bacillota</taxon>
        <taxon>Erysipelotrichia</taxon>
        <taxon>Erysipelotrichales</taxon>
        <taxon>Erysipelotrichaceae</taxon>
        <taxon>Copranaerobaculum</taxon>
    </lineage>
</organism>
<dbReference type="InterPro" id="IPR004101">
    <property type="entry name" value="Mur_ligase_C"/>
</dbReference>
<dbReference type="SUPFAM" id="SSF53244">
    <property type="entry name" value="MurD-like peptide ligases, peptide-binding domain"/>
    <property type="match status" value="1"/>
</dbReference>
<dbReference type="AlphaFoldDB" id="A0A6N8U423"/>
<evidence type="ECO:0000256" key="3">
    <source>
        <dbReference type="ARBA" id="ARBA00022840"/>
    </source>
</evidence>
<dbReference type="EMBL" id="WUUQ01000001">
    <property type="protein sequence ID" value="MXQ72948.1"/>
    <property type="molecule type" value="Genomic_DNA"/>
</dbReference>
<protein>
    <submittedName>
        <fullName evidence="7">UDP-N-acetylmuramoyl-tripeptide--D-alanyl-D-alanine ligase</fullName>
    </submittedName>
</protein>
<dbReference type="PANTHER" id="PTHR43024">
    <property type="entry name" value="UDP-N-ACETYLMURAMOYL-TRIPEPTIDE--D-ALANYL-D-ALANINE LIGASE"/>
    <property type="match status" value="1"/>
</dbReference>
<keyword evidence="8" id="KW-1185">Reference proteome</keyword>
<keyword evidence="4" id="KW-1133">Transmembrane helix</keyword>
<dbReference type="Pfam" id="PF08245">
    <property type="entry name" value="Mur_ligase_M"/>
    <property type="match status" value="1"/>
</dbReference>
<name>A0A6N8U423_9FIRM</name>
<keyword evidence="4" id="KW-0812">Transmembrane</keyword>
<gene>
    <name evidence="7" type="ORF">GSF08_03225</name>
</gene>
<dbReference type="Gene3D" id="3.40.1190.10">
    <property type="entry name" value="Mur-like, catalytic domain"/>
    <property type="match status" value="1"/>
</dbReference>
<evidence type="ECO:0000259" key="6">
    <source>
        <dbReference type="Pfam" id="PF08245"/>
    </source>
</evidence>
<keyword evidence="3" id="KW-0067">ATP-binding</keyword>
<proteinExistence type="predicted"/>
<evidence type="ECO:0000313" key="7">
    <source>
        <dbReference type="EMBL" id="MXQ72948.1"/>
    </source>
</evidence>
<dbReference type="PANTHER" id="PTHR43024:SF1">
    <property type="entry name" value="UDP-N-ACETYLMURAMOYL-TRIPEPTIDE--D-ALANYL-D-ALANINE LIGASE"/>
    <property type="match status" value="1"/>
</dbReference>
<feature type="domain" description="Mur ligase C-terminal" evidence="5">
    <location>
        <begin position="394"/>
        <end position="514"/>
    </location>
</feature>
<dbReference type="InterPro" id="IPR051046">
    <property type="entry name" value="MurCDEF_CellWall_CoF430Synth"/>
</dbReference>
<comment type="caution">
    <text evidence="7">The sequence shown here is derived from an EMBL/GenBank/DDBJ whole genome shotgun (WGS) entry which is preliminary data.</text>
</comment>
<evidence type="ECO:0000256" key="4">
    <source>
        <dbReference type="SAM" id="Phobius"/>
    </source>
</evidence>
<dbReference type="InterPro" id="IPR013221">
    <property type="entry name" value="Mur_ligase_cen"/>
</dbReference>
<feature type="transmembrane region" description="Helical" evidence="4">
    <location>
        <begin position="70"/>
        <end position="87"/>
    </location>
</feature>
<dbReference type="Proteomes" id="UP000434036">
    <property type="component" value="Unassembled WGS sequence"/>
</dbReference>
<dbReference type="SUPFAM" id="SSF53623">
    <property type="entry name" value="MurD-like peptide ligases, catalytic domain"/>
    <property type="match status" value="1"/>
</dbReference>
<reference evidence="7 8" key="2">
    <citation type="submission" date="2020-01" db="EMBL/GenBank/DDBJ databases">
        <title>Clostridiaceae sp. nov. isolated from the gut of human by culturomics.</title>
        <authorList>
            <person name="Chang Y."/>
        </authorList>
    </citation>
    <scope>NUCLEOTIDE SEQUENCE [LARGE SCALE GENOMIC DNA]</scope>
    <source>
        <strain evidence="7 8">DONG20-135</strain>
    </source>
</reference>
<evidence type="ECO:0000256" key="1">
    <source>
        <dbReference type="ARBA" id="ARBA00022598"/>
    </source>
</evidence>
<reference evidence="7 8" key="1">
    <citation type="submission" date="2019-12" db="EMBL/GenBank/DDBJ databases">
        <authorList>
            <person name="Yang R."/>
        </authorList>
    </citation>
    <scope>NUCLEOTIDE SEQUENCE [LARGE SCALE GENOMIC DNA]</scope>
    <source>
        <strain evidence="7 8">DONG20-135</strain>
    </source>
</reference>
<keyword evidence="2" id="KW-0547">Nucleotide-binding</keyword>
<feature type="domain" description="Mur ligase central" evidence="6">
    <location>
        <begin position="184"/>
        <end position="371"/>
    </location>
</feature>
<dbReference type="GO" id="GO:0005524">
    <property type="term" value="F:ATP binding"/>
    <property type="evidence" value="ECO:0007669"/>
    <property type="project" value="UniProtKB-KW"/>
</dbReference>
<evidence type="ECO:0000313" key="8">
    <source>
        <dbReference type="Proteomes" id="UP000434036"/>
    </source>
</evidence>
<dbReference type="Pfam" id="PF02875">
    <property type="entry name" value="Mur_ligase_C"/>
    <property type="match status" value="1"/>
</dbReference>